<dbReference type="Gene3D" id="3.30.505.10">
    <property type="entry name" value="SH2 domain"/>
    <property type="match status" value="1"/>
</dbReference>
<dbReference type="Pfam" id="PF02204">
    <property type="entry name" value="VPS9"/>
    <property type="match status" value="1"/>
</dbReference>
<dbReference type="CTD" id="126432"/>
<evidence type="ECO:0000256" key="5">
    <source>
        <dbReference type="ARBA" id="ARBA00022999"/>
    </source>
</evidence>
<dbReference type="PROSITE" id="PS51205">
    <property type="entry name" value="VPS9"/>
    <property type="match status" value="1"/>
</dbReference>
<evidence type="ECO:0000313" key="8">
    <source>
        <dbReference type="Ensembl" id="ENSELUP00000020662.2"/>
    </source>
</evidence>
<reference evidence="8" key="2">
    <citation type="submission" date="2020-02" db="EMBL/GenBank/DDBJ databases">
        <title>Esox lucius (northern pike) genome, fEsoLuc1, primary haplotype.</title>
        <authorList>
            <person name="Myers G."/>
            <person name="Karagic N."/>
            <person name="Meyer A."/>
            <person name="Pippel M."/>
            <person name="Reichard M."/>
            <person name="Winkler S."/>
            <person name="Tracey A."/>
            <person name="Sims Y."/>
            <person name="Howe K."/>
            <person name="Rhie A."/>
            <person name="Formenti G."/>
            <person name="Durbin R."/>
            <person name="Fedrigo O."/>
            <person name="Jarvis E.D."/>
        </authorList>
    </citation>
    <scope>NUCLEOTIDE SEQUENCE [LARGE SCALE GENOMIC DNA]</scope>
</reference>
<keyword evidence="9" id="KW-1185">Reference proteome</keyword>
<dbReference type="InterPro" id="IPR003123">
    <property type="entry name" value="VPS9"/>
</dbReference>
<dbReference type="SUPFAM" id="SSF55550">
    <property type="entry name" value="SH2 domain"/>
    <property type="match status" value="1"/>
</dbReference>
<dbReference type="STRING" id="8010.ENSELUP00000020662"/>
<name>A0A3P8YXI8_ESOLU</name>
<protein>
    <recommendedName>
        <fullName evidence="7">VPS9 domain-containing protein</fullName>
    </recommendedName>
</protein>
<dbReference type="Proteomes" id="UP000265140">
    <property type="component" value="Chromosome 1"/>
</dbReference>
<dbReference type="FunFam" id="1.20.1050.80:FF:000002">
    <property type="entry name" value="Ras and Rab interactor 2"/>
    <property type="match status" value="1"/>
</dbReference>
<dbReference type="Pfam" id="PF23268">
    <property type="entry name" value="RIN1"/>
    <property type="match status" value="1"/>
</dbReference>
<comment type="similarity">
    <text evidence="2">Belongs to the RIN (Ras interaction/interference) family.</text>
</comment>
<dbReference type="AlphaFoldDB" id="A0A3P8YXI8"/>
<evidence type="ECO:0000259" key="7">
    <source>
        <dbReference type="PROSITE" id="PS51205"/>
    </source>
</evidence>
<feature type="compositionally biased region" description="Low complexity" evidence="6">
    <location>
        <begin position="263"/>
        <end position="279"/>
    </location>
</feature>
<reference evidence="8" key="4">
    <citation type="submission" date="2025-09" db="UniProtKB">
        <authorList>
            <consortium name="Ensembl"/>
        </authorList>
    </citation>
    <scope>IDENTIFICATION</scope>
</reference>
<dbReference type="PANTHER" id="PTHR23101">
    <property type="entry name" value="RAB GDP/GTP EXCHANGE FACTOR"/>
    <property type="match status" value="1"/>
</dbReference>
<evidence type="ECO:0000256" key="4">
    <source>
        <dbReference type="ARBA" id="ARBA00022490"/>
    </source>
</evidence>
<dbReference type="InterPro" id="IPR037191">
    <property type="entry name" value="VPS9_dom_sf"/>
</dbReference>
<dbReference type="GO" id="GO:0031267">
    <property type="term" value="F:small GTPase binding"/>
    <property type="evidence" value="ECO:0007669"/>
    <property type="project" value="TreeGrafter"/>
</dbReference>
<dbReference type="InterPro" id="IPR045046">
    <property type="entry name" value="Vps9-like"/>
</dbReference>
<keyword evidence="4" id="KW-0963">Cytoplasm</keyword>
<dbReference type="GeneTree" id="ENSGT00940000154866"/>
<evidence type="ECO:0000256" key="1">
    <source>
        <dbReference type="ARBA" id="ARBA00004496"/>
    </source>
</evidence>
<feature type="domain" description="VPS9" evidence="7">
    <location>
        <begin position="518"/>
        <end position="664"/>
    </location>
</feature>
<feature type="region of interest" description="Disordered" evidence="6">
    <location>
        <begin position="217"/>
        <end position="237"/>
    </location>
</feature>
<comment type="subcellular location">
    <subcellularLocation>
        <location evidence="1">Cytoplasm</location>
    </subcellularLocation>
</comment>
<evidence type="ECO:0000313" key="9">
    <source>
        <dbReference type="Proteomes" id="UP000265140"/>
    </source>
</evidence>
<dbReference type="PANTHER" id="PTHR23101:SF72">
    <property type="entry name" value="RAS AND RAB INTERACTOR-LIKE PROTEIN"/>
    <property type="match status" value="1"/>
</dbReference>
<feature type="compositionally biased region" description="Basic and acidic residues" evidence="6">
    <location>
        <begin position="10"/>
        <end position="34"/>
    </location>
</feature>
<dbReference type="OMA" id="APWDREG"/>
<feature type="compositionally biased region" description="Basic and acidic residues" evidence="6">
    <location>
        <begin position="749"/>
        <end position="759"/>
    </location>
</feature>
<dbReference type="SUPFAM" id="SSF109993">
    <property type="entry name" value="VPS9 domain"/>
    <property type="match status" value="1"/>
</dbReference>
<dbReference type="Ensembl" id="ENSELUT00000031147.3">
    <property type="protein sequence ID" value="ENSELUP00000020662.2"/>
    <property type="gene ID" value="ENSELUG00000019851.3"/>
</dbReference>
<dbReference type="GeneID" id="105026872"/>
<keyword evidence="5" id="KW-0727">SH2 domain</keyword>
<accession>A0A3P8YXI8</accession>
<dbReference type="GO" id="GO:0005085">
    <property type="term" value="F:guanyl-nucleotide exchange factor activity"/>
    <property type="evidence" value="ECO:0007669"/>
    <property type="project" value="InterPro"/>
</dbReference>
<evidence type="ECO:0000256" key="6">
    <source>
        <dbReference type="SAM" id="MobiDB-lite"/>
    </source>
</evidence>
<keyword evidence="3" id="KW-0343">GTPase activation</keyword>
<feature type="region of interest" description="Disordered" evidence="6">
    <location>
        <begin position="686"/>
        <end position="730"/>
    </location>
</feature>
<dbReference type="SMART" id="SM00167">
    <property type="entry name" value="VPS9"/>
    <property type="match status" value="1"/>
</dbReference>
<evidence type="ECO:0000256" key="3">
    <source>
        <dbReference type="ARBA" id="ARBA00022468"/>
    </source>
</evidence>
<reference evidence="9" key="1">
    <citation type="journal article" date="2014" name="PLoS ONE">
        <title>The genome and linkage map of the northern pike (Esox lucius): conserved synteny revealed between the salmonid sister group and the Neoteleostei.</title>
        <authorList>
            <person name="Rondeau E.B."/>
            <person name="Minkley D.R."/>
            <person name="Leong J.S."/>
            <person name="Messmer A.M."/>
            <person name="Jantzen J.R."/>
            <person name="von Schalburg K.R."/>
            <person name="Lemon C."/>
            <person name="Bird N.H."/>
            <person name="Koop B.F."/>
        </authorList>
    </citation>
    <scope>NUCLEOTIDE SEQUENCE</scope>
</reference>
<dbReference type="InterPro" id="IPR036860">
    <property type="entry name" value="SH2_dom_sf"/>
</dbReference>
<feature type="compositionally biased region" description="Basic residues" evidence="6">
    <location>
        <begin position="692"/>
        <end position="701"/>
    </location>
</feature>
<dbReference type="GO" id="GO:0030139">
    <property type="term" value="C:endocytic vesicle"/>
    <property type="evidence" value="ECO:0007669"/>
    <property type="project" value="TreeGrafter"/>
</dbReference>
<proteinExistence type="inferred from homology"/>
<dbReference type="Gene3D" id="1.20.1050.80">
    <property type="entry name" value="VPS9 domain"/>
    <property type="match status" value="1"/>
</dbReference>
<dbReference type="InParanoid" id="A0A3P8YXI8"/>
<sequence>MIRGLEQQDEDRGCQRHLADSRTENKALPRREKGATAGHLRGPLSLLDRLRRCTDAWAPGSPWDADGARAALWGRPVGSFLVLRVSPPQPVLLCVSTGVGSGAVKEFPIQHTGAVYQLSQSYLGFSDLAQLVVFCSLSRDVLPVRLLIPPWFYPLTAQSSHLSQLGPKDWLCPSSHPKADHMTQKAPDTVMCTIQLTAADGALCVINPLYLHEHGDDWLTHRSPGPQEPTRLATYRRERRLSTTRPWSGASISVKEAVSLEQESFGSSSDSPESSLVQSASCPPTPTGGVVLRRPSRDVAIDLLQSTGTQVHSNPPRPVSDPKPLHSPSPLSPHRVSWIEDNEWLSHPPPPSLLHPPSLELDSLSISSVEEELESANSPVHSPHTSHRLADKVKNRFSAVGQALGGLMSPQKRLTKRVQELSERKGGVFAEALRGFVEMFLGAAFIPGMTGVELLQEVRASLTALRETLLDCPEMHTVIDSLTDTPDWELDAMLELSLHKVALKPVCTHLYNCLRRCRNEDDSLRQLKDNQKVLEGRAVGELDGTPGTGVPDPVTLERIQQKWAAMHRAYSPSKKVRILLKVCKTIYHSMTANARTGVVFGADDFLPCLTWVLLRSDVITLQLDIDYMMELLEPTQLQGEGGYYLTSLYASLFYISSYRPRLATRQLSTEAQNSLRQWHRRRTLHCNQSRRSGNRKTIRRSGRGESSRENCNDAATETDVGSGKDPQPVPSSVVAMALHVISEAVVAVRDEESTSRLESRGSPTTQLQEGEDDAIRTVEQTASQKRGGLWEGGVREENVEEGPV</sequence>
<dbReference type="Bgee" id="ENSELUG00000019851">
    <property type="expression patterns" value="Expressed in head kidney and 14 other cell types or tissues"/>
</dbReference>
<evidence type="ECO:0000256" key="2">
    <source>
        <dbReference type="ARBA" id="ARBA00006919"/>
    </source>
</evidence>
<feature type="region of interest" description="Disordered" evidence="6">
    <location>
        <begin position="306"/>
        <end position="334"/>
    </location>
</feature>
<reference evidence="8" key="3">
    <citation type="submission" date="2025-08" db="UniProtKB">
        <authorList>
            <consortium name="Ensembl"/>
        </authorList>
    </citation>
    <scope>IDENTIFICATION</scope>
</reference>
<dbReference type="GO" id="GO:0005096">
    <property type="term" value="F:GTPase activator activity"/>
    <property type="evidence" value="ECO:0007669"/>
    <property type="project" value="UniProtKB-KW"/>
</dbReference>
<dbReference type="GO" id="GO:0016192">
    <property type="term" value="P:vesicle-mediated transport"/>
    <property type="evidence" value="ECO:0007669"/>
    <property type="project" value="InterPro"/>
</dbReference>
<feature type="compositionally biased region" description="Pro residues" evidence="6">
    <location>
        <begin position="315"/>
        <end position="331"/>
    </location>
</feature>
<feature type="region of interest" description="Disordered" evidence="6">
    <location>
        <begin position="1"/>
        <end position="35"/>
    </location>
</feature>
<dbReference type="GO" id="GO:0005829">
    <property type="term" value="C:cytosol"/>
    <property type="evidence" value="ECO:0007669"/>
    <property type="project" value="TreeGrafter"/>
</dbReference>
<feature type="region of interest" description="Disordered" evidence="6">
    <location>
        <begin position="263"/>
        <end position="294"/>
    </location>
</feature>
<feature type="region of interest" description="Disordered" evidence="6">
    <location>
        <begin position="749"/>
        <end position="804"/>
    </location>
</feature>
<dbReference type="RefSeq" id="XP_034145221.1">
    <property type="nucleotide sequence ID" value="XM_034289330.1"/>
</dbReference>
<organism evidence="8 9">
    <name type="scientific">Esox lucius</name>
    <name type="common">Northern pike</name>
    <dbReference type="NCBI Taxonomy" id="8010"/>
    <lineage>
        <taxon>Eukaryota</taxon>
        <taxon>Metazoa</taxon>
        <taxon>Chordata</taxon>
        <taxon>Craniata</taxon>
        <taxon>Vertebrata</taxon>
        <taxon>Euteleostomi</taxon>
        <taxon>Actinopterygii</taxon>
        <taxon>Neopterygii</taxon>
        <taxon>Teleostei</taxon>
        <taxon>Protacanthopterygii</taxon>
        <taxon>Esociformes</taxon>
        <taxon>Esocidae</taxon>
        <taxon>Esox</taxon>
    </lineage>
</organism>
<feature type="compositionally biased region" description="Basic and acidic residues" evidence="6">
    <location>
        <begin position="702"/>
        <end position="711"/>
    </location>
</feature>